<dbReference type="EMBL" id="KP272013">
    <property type="protein sequence ID" value="AKF42414.1"/>
    <property type="molecule type" value="Genomic_RNA"/>
</dbReference>
<keyword evidence="15" id="KW-0464">Manganese</keyword>
<comment type="cofactor">
    <cofactor evidence="2">
        <name>Mg(2+)</name>
        <dbReference type="ChEBI" id="CHEBI:18420"/>
    </cofactor>
</comment>
<dbReference type="GO" id="GO:0003968">
    <property type="term" value="F:RNA-directed RNA polymerase activity"/>
    <property type="evidence" value="ECO:0007669"/>
    <property type="project" value="UniProtKB-EC"/>
</dbReference>
<accession>A0A0F6SYV0</accession>
<dbReference type="GO" id="GO:0044177">
    <property type="term" value="C:host cell Golgi apparatus"/>
    <property type="evidence" value="ECO:0007669"/>
    <property type="project" value="UniProtKB-SubCell"/>
</dbReference>
<dbReference type="Pfam" id="PF12603">
    <property type="entry name" value="L_PA-C-like"/>
    <property type="match status" value="1"/>
</dbReference>
<dbReference type="GO" id="GO:0044423">
    <property type="term" value="C:virion component"/>
    <property type="evidence" value="ECO:0007669"/>
    <property type="project" value="UniProtKB-KW"/>
</dbReference>
<feature type="domain" description="RdRp catalytic" evidence="22">
    <location>
        <begin position="976"/>
        <end position="1167"/>
    </location>
</feature>
<keyword evidence="11" id="KW-1040">Host Golgi apparatus</keyword>
<keyword evidence="14" id="KW-1038">Host endoplasmic reticulum</keyword>
<evidence type="ECO:0000256" key="2">
    <source>
        <dbReference type="ARBA" id="ARBA00001946"/>
    </source>
</evidence>
<evidence type="ECO:0000256" key="7">
    <source>
        <dbReference type="ARBA" id="ARBA00018602"/>
    </source>
</evidence>
<evidence type="ECO:0000256" key="5">
    <source>
        <dbReference type="ARBA" id="ARBA00004452"/>
    </source>
</evidence>
<feature type="compositionally biased region" description="Acidic residues" evidence="21">
    <location>
        <begin position="2067"/>
        <end position="2085"/>
    </location>
</feature>
<evidence type="ECO:0000256" key="8">
    <source>
        <dbReference type="ARBA" id="ARBA00022679"/>
    </source>
</evidence>
<protein>
    <recommendedName>
        <fullName evidence="7">RNA-directed RNA polymerase L</fullName>
        <ecNumber evidence="6">2.7.7.48</ecNumber>
    </recommendedName>
    <alternativeName>
        <fullName evidence="16">Large structural protein</fullName>
    </alternativeName>
    <alternativeName>
        <fullName evidence="18">Replicase</fullName>
    </alternativeName>
    <alternativeName>
        <fullName evidence="17">Transcriptase</fullName>
    </alternativeName>
</protein>
<evidence type="ECO:0000259" key="22">
    <source>
        <dbReference type="PROSITE" id="PS50525"/>
    </source>
</evidence>
<evidence type="ECO:0000256" key="3">
    <source>
        <dbReference type="ARBA" id="ARBA00004136"/>
    </source>
</evidence>
<dbReference type="GO" id="GO:0039694">
    <property type="term" value="P:viral RNA genome replication"/>
    <property type="evidence" value="ECO:0007669"/>
    <property type="project" value="InterPro"/>
</dbReference>
<dbReference type="Pfam" id="PF15518">
    <property type="entry name" value="L_protein_N"/>
    <property type="match status" value="1"/>
</dbReference>
<keyword evidence="12" id="KW-0460">Magnesium</keyword>
<evidence type="ECO:0000256" key="12">
    <source>
        <dbReference type="ARBA" id="ARBA00022842"/>
    </source>
</evidence>
<comment type="similarity">
    <text evidence="19">Belongs to the Bunyavirales RNA polymerase family.</text>
</comment>
<proteinExistence type="inferred from homology"/>
<evidence type="ECO:0000256" key="18">
    <source>
        <dbReference type="ARBA" id="ARBA00031012"/>
    </source>
</evidence>
<evidence type="ECO:0000256" key="10">
    <source>
        <dbReference type="ARBA" id="ARBA00022801"/>
    </source>
</evidence>
<evidence type="ECO:0000256" key="14">
    <source>
        <dbReference type="ARBA" id="ARBA00023184"/>
    </source>
</evidence>
<evidence type="ECO:0000256" key="21">
    <source>
        <dbReference type="SAM" id="MobiDB-lite"/>
    </source>
</evidence>
<evidence type="ECO:0000313" key="23">
    <source>
        <dbReference type="EMBL" id="AKF42414.1"/>
    </source>
</evidence>
<evidence type="ECO:0000256" key="17">
    <source>
        <dbReference type="ARBA" id="ARBA00030436"/>
    </source>
</evidence>
<evidence type="ECO:0000256" key="15">
    <source>
        <dbReference type="ARBA" id="ARBA00023211"/>
    </source>
</evidence>
<comment type="function">
    <text evidence="20">RNA-dependent RNA polymerase, which is responsible for the replication and transcription of the viral RNA genome using antigenomic RNA as an intermediate. During transcription, synthesizes subgenomic RNAs and assures their capping by a cap-snatching mechanism, which involves the endonuclease activity cleaving the host capped pre-mRNAs. These short capped RNAs are then used as primers for viral transcription. The 3'-end of subgenomic mRNAs molecules are not polyadenylated. During replication, the polymerase binds the 5' and 3' vRNA extremities at distinct sites. In turn, significant conformational changes occur in the polymerase and in vRNA to initiate active RNA synthesis. As a consequence of the use of the same enzyme for both transcription and replication, these mechanisms need to be well coordinated.</text>
</comment>
<dbReference type="PROSITE" id="PS50525">
    <property type="entry name" value="RDRP_SSRNA_NEG_SEG"/>
    <property type="match status" value="1"/>
</dbReference>
<organism evidence="23 24">
    <name type="scientific">Punta toro phlebovirus</name>
    <dbReference type="NCBI Taxonomy" id="11587"/>
    <lineage>
        <taxon>Viruses</taxon>
        <taxon>Riboviria</taxon>
        <taxon>Orthornavirae</taxon>
        <taxon>Negarnaviricota</taxon>
        <taxon>Polyploviricotina</taxon>
        <taxon>Bunyaviricetes</taxon>
        <taxon>Hareavirales</taxon>
        <taxon>Phenuiviridae</taxon>
        <taxon>Phlebovirus</taxon>
        <taxon>Phlebovirus toroense</taxon>
    </lineage>
</organism>
<evidence type="ECO:0000256" key="19">
    <source>
        <dbReference type="ARBA" id="ARBA00034123"/>
    </source>
</evidence>
<dbReference type="GO" id="GO:0016787">
    <property type="term" value="F:hydrolase activity"/>
    <property type="evidence" value="ECO:0007669"/>
    <property type="project" value="UniProtKB-KW"/>
</dbReference>
<comment type="cofactor">
    <cofactor evidence="1">
        <name>Mn(2+)</name>
        <dbReference type="ChEBI" id="CHEBI:29035"/>
    </cofactor>
</comment>
<organismHost>
    <name type="scientific">Homo sapiens</name>
    <name type="common">Human</name>
    <dbReference type="NCBI Taxonomy" id="9606"/>
</organismHost>
<evidence type="ECO:0000256" key="1">
    <source>
        <dbReference type="ARBA" id="ARBA00001936"/>
    </source>
</evidence>
<feature type="region of interest" description="Disordered" evidence="21">
    <location>
        <begin position="2062"/>
        <end position="2085"/>
    </location>
</feature>
<keyword evidence="8" id="KW-0808">Transferase</keyword>
<evidence type="ECO:0000256" key="16">
    <source>
        <dbReference type="ARBA" id="ARBA00030285"/>
    </source>
</evidence>
<comment type="subcellular location">
    <subcellularLocation>
        <location evidence="3">Host Golgi apparatus</location>
    </subcellularLocation>
    <subcellularLocation>
        <location evidence="5">Host endoplasmic reticulum-Golgi intermediate compartment</location>
    </subcellularLocation>
    <subcellularLocation>
        <location evidence="4">Virion</location>
    </subcellularLocation>
</comment>
<evidence type="ECO:0000256" key="13">
    <source>
        <dbReference type="ARBA" id="ARBA00022844"/>
    </source>
</evidence>
<evidence type="ECO:0000256" key="4">
    <source>
        <dbReference type="ARBA" id="ARBA00004328"/>
    </source>
</evidence>
<keyword evidence="9" id="KW-0479">Metal-binding</keyword>
<dbReference type="Pfam" id="PF04196">
    <property type="entry name" value="Bunya_RdRp"/>
    <property type="match status" value="1"/>
</dbReference>
<dbReference type="GO" id="GO:0044172">
    <property type="term" value="C:host cell endoplasmic reticulum-Golgi intermediate compartment"/>
    <property type="evidence" value="ECO:0007669"/>
    <property type="project" value="UniProtKB-SubCell"/>
</dbReference>
<dbReference type="EC" id="2.7.7.48" evidence="6"/>
<dbReference type="InterPro" id="IPR007322">
    <property type="entry name" value="RNA_pol_bunyavir"/>
</dbReference>
<dbReference type="InterPro" id="IPR029124">
    <property type="entry name" value="L_protein_N"/>
</dbReference>
<reference evidence="23 24" key="1">
    <citation type="journal article" date="2015" name="J. Gen. Virol.">
        <title>Characterization of the Punta Toro species complex (genus Phlebovirus, family Bunyaviridae).</title>
        <authorList>
            <person name="Palacios G."/>
            <person name="Wiley M.R."/>
            <person name="Travassos da Rosa A.P."/>
            <person name="Guzman H."/>
            <person name="Quiroz E."/>
            <person name="Savji N."/>
            <person name="Carrera J.P."/>
            <person name="Bussetti A.V."/>
            <person name="Ladner J.T."/>
            <person name="Lipkin W.I."/>
            <person name="Tesh R.B."/>
        </authorList>
    </citation>
    <scope>NUCLEOTIDE SEQUENCE [LARGE SCALE GENOMIC DNA]</scope>
    <source>
        <strain evidence="23">PAN479603</strain>
    </source>
</reference>
<dbReference type="Proteomes" id="UP000148817">
    <property type="component" value="Genome"/>
</dbReference>
<dbReference type="GO" id="GO:0046872">
    <property type="term" value="F:metal ion binding"/>
    <property type="evidence" value="ECO:0007669"/>
    <property type="project" value="UniProtKB-KW"/>
</dbReference>
<keyword evidence="13" id="KW-0946">Virion</keyword>
<evidence type="ECO:0000256" key="9">
    <source>
        <dbReference type="ARBA" id="ARBA00022723"/>
    </source>
</evidence>
<sequence length="2085" mass="238068">MESLLRKQTINNEGFFKPELRHSDHDLLNADLPTFLVERASSKIVIDLNLDSLNPNSTVGSSLTSVIEIPEKNLMNMVHDITFGHIADSTDVKLSSKFGIVGDGYDHLSPDMIVETTSGSYIVVEFTTFRGSERGCLNAAKDKFAKYQIACENRSRTAPVSLYVIAVHRDGLWTNMTMNQEEVNELVFRYRMALSIHEESRKICPELTDDDSDLSKAERELLGTLSFIDLDWNKTEKIFPMFKKAVFDNFHASPPDENYMSHIISKELERSQSDLLKSSFFQEGLTAEDRRFLNRSECDIKINEFLKVFDREEELRDPFDSKSTIQIPPWVFTDAEEGKSLTILKVLKVEGEHPMARFWRHVVSSAQLEEIDRMYDDPEAELQYALSGDIPRAEQKNKYHRVKLNLSSEEDEYLATLGISGKKMKDLASVRESRVRSKKAFSIQHDISRLENFLYGDSSKMFEANDDLFCPLAEDFELRMMAQAIHQPTLTKDQGPNEVLKNHLRLLHTPFGSWCQMVSLIGAELSASVKQHVKPGQFIIKRLLNSPLIMAVRPTSSKSHIFVSFGLIKAYHTMDIETGNVFKSYIDAGDLFITDFVSYKLSKLTNLCKCSSLMECSSNFWIEAFNYPIWDSTKLLATDRSPGVKEASFMIKLSLLTLLEDKAVTEELQTIQRYIVMEGFVSQPELPKPHKMLNKVPGVLRSELQVFLFWRVIKSMKRISESPFLLSKRNGQISWSGLFNPLSGNDVRSLQAVISSCYNGYFKNKEEETEPSSLSKMYKKIIELEHLCPEDDKYLGMSDPEDPKMHEFSRSYLKQSVLHGKDLLKRMYGQNFMEQIDRQITREVASLSLERLATLKATSNFNESWYEYKDVKDKNYTREKVLVRMSEIAKDGKTLAIHAFNDCMNAVEARGCMHICLFKKQQHGGLREIYVLGAEERIVQSLIETIARSIGRFFPSDTLCNPNNKMKIPESHGLRARKHCKGPVWTCATSDDARKWNQGHFVTKFALMLCEFTHPKWWPIIIRGCSMFTNKYMMMNLQYLRILDSHMELKVEDQFVQDLFKAYHGEVPQTWMDPGKTFIKTKTGMMQGILHFTSSLLHTLHQEFVRSLTFRIFNMKVHPEMSYSMVCDMMQGSDDSSMLLSFPAKDEPTIMRCKMAAAICFRMKKNLGIYLAIYPSEKSTSNTDFVMEYNSEFFFHSQHVRPTIRWIAASCSLPEVETLVARQEEASNLMTAVTEGGGSFSLAYSIQQAQCTLHYMLMGMGVSSLFSEFKKAIAKWKDPGLGFFLLDNPYCAGLGGFRFNLYKAITRTSLKRLYAYFMKKVRSVSEDEQLEACSVSPGGAIILSSSLKWGSRQKYLKLRSRLNIPDNWIDLINENPSVLYRAPRTSEEIMLRIAEKVHSPGVVSSLSTGNAVAKVMASSVYFLSASIFQDSNKQEFSIMESSKYSLLQKMMAYDGFENNLELTMEDILFLFPNIDDLQQLDCIVYDRCQIQVAQRVSHKENTQTKITVFEGHQNLKTPAEYMVSDKWFGTMKSKIGSSGFENEWSKLKTIITWLTDTPAATLEKSPLSNHVQIRNFFSRMESKPRTVRVTGAPVKKRSGSSKISLVIRDNFTKIGFLRDFEDISSATRAFSVEVLKHFLFCTLQGPYSVQTKFDLCYKILSESEVIGIRESDGKTRTNQLAVFQNFVNSDPDIIHQIESIGAGTIGGFIIPQKSKEVSGKVTYYGRGVWRGVMDGSQIQIEIDNKQGLPPQIVEVSFDGRIGIWEVCRSIRSWCEDVGVKNDVDMSKRSRRGARFWLYDFKAFTQDKPFGCPVYVTSSRMTDFRSVSNDDIKFKIRKCTMNLFLKSSGRDIHILTYTAHDGDLSSSIFRSPDDSVCRLKKHFSKEPSSSWASCQSLPFAFVHKVLELCSGVLVRDHIDNERLSKIVQLCTENSLRTKVGTIYSALPNFSEGRSIIDVDSIVDLMIEDMAKEDFNDAVKMMEAEEPASYENESFDISDIDLFGPAHYKEVSELTTISHPLMDDFVNVLILKCGRKDIRRCLETGRCMTRNKIYMRDLFSSIGRNPDDVQADDYNESESDPDDDLIG</sequence>
<evidence type="ECO:0000313" key="24">
    <source>
        <dbReference type="Proteomes" id="UP000148817"/>
    </source>
</evidence>
<keyword evidence="10" id="KW-0378">Hydrolase</keyword>
<dbReference type="InterPro" id="IPR007099">
    <property type="entry name" value="RNA-dir_pol_NSvirus"/>
</dbReference>
<dbReference type="InterPro" id="IPR022531">
    <property type="entry name" value="L_PA-C-like"/>
</dbReference>
<evidence type="ECO:0000256" key="6">
    <source>
        <dbReference type="ARBA" id="ARBA00012494"/>
    </source>
</evidence>
<evidence type="ECO:0000256" key="20">
    <source>
        <dbReference type="ARBA" id="ARBA00046037"/>
    </source>
</evidence>
<organismHost>
    <name type="scientific">Phlebotomus papatasi</name>
    <name type="common">Sandfly</name>
    <dbReference type="NCBI Taxonomy" id="29031"/>
</organismHost>
<name>A0A0F6SYV0_PTPV</name>
<dbReference type="GO" id="GO:0006351">
    <property type="term" value="P:DNA-templated transcription"/>
    <property type="evidence" value="ECO:0007669"/>
    <property type="project" value="InterPro"/>
</dbReference>
<evidence type="ECO:0000256" key="11">
    <source>
        <dbReference type="ARBA" id="ARBA00022812"/>
    </source>
</evidence>